<sequence length="85" mass="9493">MLFQKQSDAKAQKELSQAIFPEKRIPNFEQLSVNNTRSATKPQPCYNRPITGPIPNFACVANNCVMADKLSWQTSPTINTSGNKH</sequence>
<evidence type="ECO:0000313" key="1">
    <source>
        <dbReference type="EMBL" id="KAG8185948.1"/>
    </source>
</evidence>
<name>A0AAV6UQP7_9ARAC</name>
<comment type="caution">
    <text evidence="1">The sequence shown here is derived from an EMBL/GenBank/DDBJ whole genome shotgun (WGS) entry which is preliminary data.</text>
</comment>
<protein>
    <submittedName>
        <fullName evidence="1">Uncharacterized protein</fullName>
    </submittedName>
</protein>
<dbReference type="AlphaFoldDB" id="A0AAV6UQP7"/>
<reference evidence="1 2" key="1">
    <citation type="journal article" date="2022" name="Nat. Ecol. Evol.">
        <title>A masculinizing supergene underlies an exaggerated male reproductive morph in a spider.</title>
        <authorList>
            <person name="Hendrickx F."/>
            <person name="De Corte Z."/>
            <person name="Sonet G."/>
            <person name="Van Belleghem S.M."/>
            <person name="Kostlbacher S."/>
            <person name="Vangestel C."/>
        </authorList>
    </citation>
    <scope>NUCLEOTIDE SEQUENCE [LARGE SCALE GENOMIC DNA]</scope>
    <source>
        <strain evidence="1">W744_W776</strain>
    </source>
</reference>
<dbReference type="Proteomes" id="UP000827092">
    <property type="component" value="Unassembled WGS sequence"/>
</dbReference>
<accession>A0AAV6UQP7</accession>
<organism evidence="1 2">
    <name type="scientific">Oedothorax gibbosus</name>
    <dbReference type="NCBI Taxonomy" id="931172"/>
    <lineage>
        <taxon>Eukaryota</taxon>
        <taxon>Metazoa</taxon>
        <taxon>Ecdysozoa</taxon>
        <taxon>Arthropoda</taxon>
        <taxon>Chelicerata</taxon>
        <taxon>Arachnida</taxon>
        <taxon>Araneae</taxon>
        <taxon>Araneomorphae</taxon>
        <taxon>Entelegynae</taxon>
        <taxon>Araneoidea</taxon>
        <taxon>Linyphiidae</taxon>
        <taxon>Erigoninae</taxon>
        <taxon>Oedothorax</taxon>
    </lineage>
</organism>
<evidence type="ECO:0000313" key="2">
    <source>
        <dbReference type="Proteomes" id="UP000827092"/>
    </source>
</evidence>
<proteinExistence type="predicted"/>
<keyword evidence="2" id="KW-1185">Reference proteome</keyword>
<dbReference type="EMBL" id="JAFNEN010000320">
    <property type="protein sequence ID" value="KAG8185948.1"/>
    <property type="molecule type" value="Genomic_DNA"/>
</dbReference>
<gene>
    <name evidence="1" type="ORF">JTE90_010731</name>
</gene>